<evidence type="ECO:0000313" key="2">
    <source>
        <dbReference type="EMBL" id="KAB1067679.1"/>
    </source>
</evidence>
<dbReference type="EMBL" id="WAAT01000044">
    <property type="protein sequence ID" value="KAB1067679.1"/>
    <property type="molecule type" value="Genomic_DNA"/>
</dbReference>
<comment type="caution">
    <text evidence="2">The sequence shown here is derived from an EMBL/GenBank/DDBJ whole genome shotgun (WGS) entry which is preliminary data.</text>
</comment>
<keyword evidence="3" id="KW-1185">Reference proteome</keyword>
<proteinExistence type="predicted"/>
<feature type="chain" id="PRO_5026891041" description="DUF4168 domain-containing protein" evidence="1">
    <location>
        <begin position="23"/>
        <end position="121"/>
    </location>
</feature>
<reference evidence="2 3" key="1">
    <citation type="submission" date="2019-09" db="EMBL/GenBank/DDBJ databases">
        <authorList>
            <person name="Cao W.R."/>
        </authorList>
    </citation>
    <scope>NUCLEOTIDE SEQUENCE [LARGE SCALE GENOMIC DNA]</scope>
    <source>
        <strain evidence="2 3">B1N29</strain>
    </source>
</reference>
<evidence type="ECO:0008006" key="4">
    <source>
        <dbReference type="Google" id="ProtNLM"/>
    </source>
</evidence>
<accession>A0A6N6MFF7</accession>
<dbReference type="Proteomes" id="UP000441333">
    <property type="component" value="Unassembled WGS sequence"/>
</dbReference>
<dbReference type="AlphaFoldDB" id="A0A6N6MFF7"/>
<organism evidence="2 3">
    <name type="scientific">Pseudotamlana haliotis</name>
    <dbReference type="NCBI Taxonomy" id="2614804"/>
    <lineage>
        <taxon>Bacteria</taxon>
        <taxon>Pseudomonadati</taxon>
        <taxon>Bacteroidota</taxon>
        <taxon>Flavobacteriia</taxon>
        <taxon>Flavobacteriales</taxon>
        <taxon>Flavobacteriaceae</taxon>
        <taxon>Pseudotamlana</taxon>
    </lineage>
</organism>
<evidence type="ECO:0000313" key="3">
    <source>
        <dbReference type="Proteomes" id="UP000441333"/>
    </source>
</evidence>
<evidence type="ECO:0000256" key="1">
    <source>
        <dbReference type="SAM" id="SignalP"/>
    </source>
</evidence>
<gene>
    <name evidence="2" type="ORF">F6U93_08710</name>
</gene>
<keyword evidence="1" id="KW-0732">Signal</keyword>
<feature type="signal peptide" evidence="1">
    <location>
        <begin position="1"/>
        <end position="22"/>
    </location>
</feature>
<name>A0A6N6MFF7_9FLAO</name>
<sequence>MKKIVLLTIGLAFSAISMSAQSFPLKSSDIQAAGSSQLSDSQTEKVKQALMKDEDLQSKTIDYLKKDPETAKSVMDLASNSSSNSNLMQSILGNKSLTDHAIDYITKNPKLLKQALKVVGL</sequence>
<dbReference type="RefSeq" id="WP_150938885.1">
    <property type="nucleotide sequence ID" value="NZ_WAAT01000044.1"/>
</dbReference>
<protein>
    <recommendedName>
        <fullName evidence="4">DUF4168 domain-containing protein</fullName>
    </recommendedName>
</protein>